<gene>
    <name evidence="2" type="ORF">E2C01_058028</name>
</gene>
<dbReference type="SUPFAM" id="SSF51713">
    <property type="entry name" value="tRNA-guanine transglycosylase"/>
    <property type="match status" value="1"/>
</dbReference>
<dbReference type="Pfam" id="PF01702">
    <property type="entry name" value="TGT"/>
    <property type="match status" value="1"/>
</dbReference>
<reference evidence="2 3" key="1">
    <citation type="submission" date="2019-05" db="EMBL/GenBank/DDBJ databases">
        <title>Another draft genome of Portunus trituberculatus and its Hox gene families provides insights of decapod evolution.</title>
        <authorList>
            <person name="Jeong J.-H."/>
            <person name="Song I."/>
            <person name="Kim S."/>
            <person name="Choi T."/>
            <person name="Kim D."/>
            <person name="Ryu S."/>
            <person name="Kim W."/>
        </authorList>
    </citation>
    <scope>NUCLEOTIDE SEQUENCE [LARGE SCALE GENOMIC DNA]</scope>
    <source>
        <tissue evidence="2">Muscle</tissue>
    </source>
</reference>
<dbReference type="PANTHER" id="PTHR46064">
    <property type="entry name" value="QUEUINE TRNA-RIBOSYLTRANSFERASE ACCESSORY SUBUNIT 2"/>
    <property type="match status" value="1"/>
</dbReference>
<organism evidence="2 3">
    <name type="scientific">Portunus trituberculatus</name>
    <name type="common">Swimming crab</name>
    <name type="synonym">Neptunus trituberculatus</name>
    <dbReference type="NCBI Taxonomy" id="210409"/>
    <lineage>
        <taxon>Eukaryota</taxon>
        <taxon>Metazoa</taxon>
        <taxon>Ecdysozoa</taxon>
        <taxon>Arthropoda</taxon>
        <taxon>Crustacea</taxon>
        <taxon>Multicrustacea</taxon>
        <taxon>Malacostraca</taxon>
        <taxon>Eumalacostraca</taxon>
        <taxon>Eucarida</taxon>
        <taxon>Decapoda</taxon>
        <taxon>Pleocyemata</taxon>
        <taxon>Brachyura</taxon>
        <taxon>Eubrachyura</taxon>
        <taxon>Portunoidea</taxon>
        <taxon>Portunidae</taxon>
        <taxon>Portuninae</taxon>
        <taxon>Portunus</taxon>
    </lineage>
</organism>
<evidence type="ECO:0000313" key="3">
    <source>
        <dbReference type="Proteomes" id="UP000324222"/>
    </source>
</evidence>
<dbReference type="EMBL" id="VSRR010021414">
    <property type="protein sequence ID" value="MPC63920.1"/>
    <property type="molecule type" value="Genomic_DNA"/>
</dbReference>
<dbReference type="GO" id="GO:0016740">
    <property type="term" value="F:transferase activity"/>
    <property type="evidence" value="ECO:0007669"/>
    <property type="project" value="UniProtKB-KW"/>
</dbReference>
<dbReference type="GO" id="GO:0006400">
    <property type="term" value="P:tRNA modification"/>
    <property type="evidence" value="ECO:0007669"/>
    <property type="project" value="InterPro"/>
</dbReference>
<feature type="domain" description="tRNA-guanine(15) transglycosylase-like" evidence="1">
    <location>
        <begin position="13"/>
        <end position="179"/>
    </location>
</feature>
<keyword evidence="2" id="KW-0808">Transferase</keyword>
<dbReference type="InterPro" id="IPR036511">
    <property type="entry name" value="TGT-like_sf"/>
</dbReference>
<dbReference type="OrthoDB" id="27601at2759"/>
<evidence type="ECO:0000259" key="1">
    <source>
        <dbReference type="Pfam" id="PF01702"/>
    </source>
</evidence>
<dbReference type="Gene3D" id="3.20.20.105">
    <property type="entry name" value="Queuine tRNA-ribosyltransferase-like"/>
    <property type="match status" value="1"/>
</dbReference>
<proteinExistence type="predicted"/>
<dbReference type="PANTHER" id="PTHR46064:SF1">
    <property type="entry name" value="QUEUINE TRNA-RIBOSYLTRANSFERASE ACCESSORY SUBUNIT 2"/>
    <property type="match status" value="1"/>
</dbReference>
<dbReference type="Proteomes" id="UP000324222">
    <property type="component" value="Unassembled WGS sequence"/>
</dbReference>
<dbReference type="InterPro" id="IPR050852">
    <property type="entry name" value="Queuine_tRNA-ribosyltrfase"/>
</dbReference>
<name>A0A5B7GV37_PORTR</name>
<dbReference type="InterPro" id="IPR002616">
    <property type="entry name" value="tRNA_ribo_trans-like"/>
</dbReference>
<sequence>MKFVVEHVSKGGGRLGRLSGLCSQPDSIHSTPLSLISTKGGSAPHLTQDVLHLVALREAPLCIPAQHFIEHVNVLQSFKKGVAHFAALQSHSVGFVVQDPATVTPSGYNDKQGVSTWTYTGRRTLTAQSYMQLVEAARPDWYEALSDADTPPTASKKRLSKSLNNSKLYVDSCFHHHTQSQV</sequence>
<dbReference type="AlphaFoldDB" id="A0A5B7GV37"/>
<protein>
    <submittedName>
        <fullName evidence="2">Queuine tRNA-ribosyltransferase subunit QTRTD1</fullName>
    </submittedName>
</protein>
<evidence type="ECO:0000313" key="2">
    <source>
        <dbReference type="EMBL" id="MPC63920.1"/>
    </source>
</evidence>
<comment type="caution">
    <text evidence="2">The sequence shown here is derived from an EMBL/GenBank/DDBJ whole genome shotgun (WGS) entry which is preliminary data.</text>
</comment>
<accession>A0A5B7GV37</accession>
<keyword evidence="3" id="KW-1185">Reference proteome</keyword>